<evidence type="ECO:0000256" key="17">
    <source>
        <dbReference type="SAM" id="MobiDB-lite"/>
    </source>
</evidence>
<dbReference type="InterPro" id="IPR001708">
    <property type="entry name" value="YidC/ALB3/OXA1/COX18"/>
</dbReference>
<keyword evidence="10" id="KW-0143">Chaperone</keyword>
<feature type="transmembrane region" description="Helical" evidence="18">
    <location>
        <begin position="182"/>
        <end position="204"/>
    </location>
</feature>
<feature type="transmembrane region" description="Helical" evidence="18">
    <location>
        <begin position="249"/>
        <end position="273"/>
    </location>
</feature>
<dbReference type="RefSeq" id="WP_200256167.1">
    <property type="nucleotide sequence ID" value="NZ_JAENIP020000004.1"/>
</dbReference>
<evidence type="ECO:0000256" key="7">
    <source>
        <dbReference type="ARBA" id="ARBA00022927"/>
    </source>
</evidence>
<feature type="compositionally biased region" description="Low complexity" evidence="17">
    <location>
        <begin position="402"/>
        <end position="420"/>
    </location>
</feature>
<dbReference type="Proteomes" id="UP001070238">
    <property type="component" value="Unassembled WGS sequence"/>
</dbReference>
<evidence type="ECO:0000256" key="4">
    <source>
        <dbReference type="ARBA" id="ARBA00022448"/>
    </source>
</evidence>
<evidence type="ECO:0000256" key="18">
    <source>
        <dbReference type="SAM" id="Phobius"/>
    </source>
</evidence>
<comment type="similarity">
    <text evidence="2">Belongs to the OXA1/ALB3/YidC family. Type 1 subfamily.</text>
</comment>
<feature type="transmembrane region" description="Helical" evidence="18">
    <location>
        <begin position="30"/>
        <end position="52"/>
    </location>
</feature>
<keyword evidence="6 16" id="KW-0812">Transmembrane</keyword>
<dbReference type="GO" id="GO:0032977">
    <property type="term" value="F:membrane insertase activity"/>
    <property type="evidence" value="ECO:0007669"/>
    <property type="project" value="InterPro"/>
</dbReference>
<dbReference type="EMBL" id="JAPMKX010000004">
    <property type="protein sequence ID" value="MCX7538684.1"/>
    <property type="molecule type" value="Genomic_DNA"/>
</dbReference>
<dbReference type="InterPro" id="IPR047196">
    <property type="entry name" value="YidC_ALB_C"/>
</dbReference>
<organism evidence="21 23">
    <name type="scientific">Corynebacterium antarcticum</name>
    <dbReference type="NCBI Taxonomy" id="2800405"/>
    <lineage>
        <taxon>Bacteria</taxon>
        <taxon>Bacillati</taxon>
        <taxon>Actinomycetota</taxon>
        <taxon>Actinomycetes</taxon>
        <taxon>Mycobacteriales</taxon>
        <taxon>Corynebacteriaceae</taxon>
        <taxon>Corynebacterium</taxon>
    </lineage>
</organism>
<feature type="compositionally biased region" description="Basic and acidic residues" evidence="17">
    <location>
        <begin position="357"/>
        <end position="374"/>
    </location>
</feature>
<gene>
    <name evidence="21" type="primary">yidC</name>
    <name evidence="20" type="ORF">JIM95_01210</name>
    <name evidence="21" type="ORF">OS123_09070</name>
</gene>
<dbReference type="PANTHER" id="PTHR12428">
    <property type="entry name" value="OXA1"/>
    <property type="match status" value="1"/>
</dbReference>
<comment type="subunit">
    <text evidence="12">Interacts with the Sec translocase complex via SecD. Specifically interacts with transmembrane segments of nascent integral membrane proteins during membrane integration.</text>
</comment>
<protein>
    <recommendedName>
        <fullName evidence="3">Membrane protein insertase YidC</fullName>
    </recommendedName>
    <alternativeName>
        <fullName evidence="15">Foldase YidC</fullName>
    </alternativeName>
    <alternativeName>
        <fullName evidence="14">Membrane integrase YidC</fullName>
    </alternativeName>
    <alternativeName>
        <fullName evidence="13">Membrane protein YidC</fullName>
    </alternativeName>
</protein>
<evidence type="ECO:0000256" key="13">
    <source>
        <dbReference type="ARBA" id="ARBA00031538"/>
    </source>
</evidence>
<evidence type="ECO:0000259" key="19">
    <source>
        <dbReference type="Pfam" id="PF02096"/>
    </source>
</evidence>
<dbReference type="NCBIfam" id="TIGR03592">
    <property type="entry name" value="yidC_oxa1_cterm"/>
    <property type="match status" value="1"/>
</dbReference>
<reference evidence="21" key="2">
    <citation type="submission" date="2022-11" db="EMBL/GenBank/DDBJ databases">
        <title>Corynebacterium sp. isolated from Penguins.</title>
        <authorList>
            <person name="Sedlar K."/>
            <person name="Svec P."/>
        </authorList>
    </citation>
    <scope>NUCLEOTIDE SEQUENCE</scope>
    <source>
        <strain evidence="21">P5875</strain>
    </source>
</reference>
<evidence type="ECO:0000256" key="10">
    <source>
        <dbReference type="ARBA" id="ARBA00023186"/>
    </source>
</evidence>
<name>A0A9Q4CFV9_9CORY</name>
<evidence type="ECO:0000313" key="20">
    <source>
        <dbReference type="EMBL" id="MBK1843196.1"/>
    </source>
</evidence>
<evidence type="ECO:0000256" key="11">
    <source>
        <dbReference type="ARBA" id="ARBA00025034"/>
    </source>
</evidence>
<comment type="subcellular location">
    <subcellularLocation>
        <location evidence="1">Cell membrane</location>
        <topology evidence="1">Multi-pass membrane protein</topology>
    </subcellularLocation>
    <subcellularLocation>
        <location evidence="16">Membrane</location>
        <topology evidence="16">Multi-pass membrane protein</topology>
    </subcellularLocation>
</comment>
<feature type="region of interest" description="Disordered" evidence="17">
    <location>
        <begin position="342"/>
        <end position="443"/>
    </location>
</feature>
<sequence>MLDILIYPVSGVMKLWHIALHSWIGLDDSLAWLLSLFGLIVTVRLIILPFAWAQYRSTRILVNLRPKLHSLEEEYGLRTDAEANSELSEKRRELYKEHRYSPVGGCVPALIQLPVFIGLYQVLLRMARPTDGLDAARHQPIGFLTPTDIETFLHGRINGVPMPAYPAMSTDQLTTLGTDRDAVFNFVLPFLIAAAVFMTINMLVSIYRTQITLDHQSAVARRIQHFMITLAVIVPIFPLAFGLKGPVPAAIALYWFAGNLWTMCQTIILNLILDRKHPLTEEFTRFREESKRQVRTRLRRARAARWGIRRRRLLMLVLPHRIGRLHRRNVEVRREMKAEAEALKAPKREARKKRREAARERDREKLRKKMEEKAKTRKKKLRSGGEPDEPTDGNSPGDASPDADPGVADAQAADAETPADAPDRSTGDTGDEEPPSRRTDQME</sequence>
<evidence type="ECO:0000256" key="12">
    <source>
        <dbReference type="ARBA" id="ARBA00026028"/>
    </source>
</evidence>
<evidence type="ECO:0000256" key="1">
    <source>
        <dbReference type="ARBA" id="ARBA00004651"/>
    </source>
</evidence>
<keyword evidence="8 18" id="KW-1133">Transmembrane helix</keyword>
<evidence type="ECO:0000256" key="9">
    <source>
        <dbReference type="ARBA" id="ARBA00023136"/>
    </source>
</evidence>
<reference evidence="20" key="1">
    <citation type="submission" date="2021-01" db="EMBL/GenBank/DDBJ databases">
        <title>Characterization of Corynebacterium spp. from penguins.</title>
        <authorList>
            <person name="Svec P."/>
        </authorList>
    </citation>
    <scope>NUCLEOTIDE SEQUENCE</scope>
    <source>
        <strain evidence="20">CCM 8835</strain>
    </source>
</reference>
<proteinExistence type="inferred from homology"/>
<feature type="compositionally biased region" description="Basic and acidic residues" evidence="17">
    <location>
        <begin position="434"/>
        <end position="443"/>
    </location>
</feature>
<keyword evidence="5" id="KW-1003">Cell membrane</keyword>
<evidence type="ECO:0000256" key="8">
    <source>
        <dbReference type="ARBA" id="ARBA00022989"/>
    </source>
</evidence>
<evidence type="ECO:0000313" key="21">
    <source>
        <dbReference type="EMBL" id="MCX7538684.1"/>
    </source>
</evidence>
<evidence type="ECO:0000256" key="5">
    <source>
        <dbReference type="ARBA" id="ARBA00022475"/>
    </source>
</evidence>
<evidence type="ECO:0000256" key="16">
    <source>
        <dbReference type="RuleBase" id="RU003945"/>
    </source>
</evidence>
<dbReference type="PANTHER" id="PTHR12428:SF65">
    <property type="entry name" value="CYTOCHROME C OXIDASE ASSEMBLY PROTEIN COX18, MITOCHONDRIAL"/>
    <property type="match status" value="1"/>
</dbReference>
<dbReference type="GO" id="GO:0015031">
    <property type="term" value="P:protein transport"/>
    <property type="evidence" value="ECO:0007669"/>
    <property type="project" value="UniProtKB-KW"/>
</dbReference>
<dbReference type="GO" id="GO:0005886">
    <property type="term" value="C:plasma membrane"/>
    <property type="evidence" value="ECO:0007669"/>
    <property type="project" value="UniProtKB-SubCell"/>
</dbReference>
<comment type="caution">
    <text evidence="21">The sequence shown here is derived from an EMBL/GenBank/DDBJ whole genome shotgun (WGS) entry which is preliminary data.</text>
</comment>
<evidence type="ECO:0000256" key="15">
    <source>
        <dbReference type="ARBA" id="ARBA00033342"/>
    </source>
</evidence>
<dbReference type="EMBL" id="JAENIP010000007">
    <property type="protein sequence ID" value="MBK1843196.1"/>
    <property type="molecule type" value="Genomic_DNA"/>
</dbReference>
<feature type="transmembrane region" description="Helical" evidence="18">
    <location>
        <begin position="225"/>
        <end position="243"/>
    </location>
</feature>
<accession>A0A9Q4CFV9</accession>
<evidence type="ECO:0000256" key="14">
    <source>
        <dbReference type="ARBA" id="ARBA00033245"/>
    </source>
</evidence>
<evidence type="ECO:0000256" key="3">
    <source>
        <dbReference type="ARBA" id="ARBA00015325"/>
    </source>
</evidence>
<keyword evidence="22" id="KW-1185">Reference proteome</keyword>
<evidence type="ECO:0000313" key="23">
    <source>
        <dbReference type="Proteomes" id="UP001070238"/>
    </source>
</evidence>
<keyword evidence="7" id="KW-0653">Protein transport</keyword>
<dbReference type="AlphaFoldDB" id="A0A9Q4CFV9"/>
<evidence type="ECO:0000256" key="6">
    <source>
        <dbReference type="ARBA" id="ARBA00022692"/>
    </source>
</evidence>
<feature type="transmembrane region" description="Helical" evidence="18">
    <location>
        <begin position="100"/>
        <end position="123"/>
    </location>
</feature>
<dbReference type="GO" id="GO:0051205">
    <property type="term" value="P:protein insertion into membrane"/>
    <property type="evidence" value="ECO:0007669"/>
    <property type="project" value="TreeGrafter"/>
</dbReference>
<keyword evidence="4" id="KW-0813">Transport</keyword>
<dbReference type="Pfam" id="PF02096">
    <property type="entry name" value="60KD_IMP"/>
    <property type="match status" value="1"/>
</dbReference>
<dbReference type="InterPro" id="IPR028055">
    <property type="entry name" value="YidC/Oxa/ALB_C"/>
</dbReference>
<keyword evidence="9 18" id="KW-0472">Membrane</keyword>
<dbReference type="NCBIfam" id="NF001300">
    <property type="entry name" value="PRK00247.1"/>
    <property type="match status" value="1"/>
</dbReference>
<evidence type="ECO:0000313" key="22">
    <source>
        <dbReference type="Proteomes" id="UP000650005"/>
    </source>
</evidence>
<feature type="domain" description="Membrane insertase YidC/Oxa/ALB C-terminal" evidence="19">
    <location>
        <begin position="32"/>
        <end position="270"/>
    </location>
</feature>
<dbReference type="Proteomes" id="UP000650005">
    <property type="component" value="Unassembled WGS sequence"/>
</dbReference>
<evidence type="ECO:0000256" key="2">
    <source>
        <dbReference type="ARBA" id="ARBA00010527"/>
    </source>
</evidence>
<comment type="function">
    <text evidence="11">Required for the insertion and/or proper folding and/or complex formation of integral membrane proteins into the membrane. Involved in integration of membrane proteins that insert both dependently and independently of the Sec translocase complex, as well as at least some lipoproteins. Aids folding of multispanning membrane proteins.</text>
</comment>
<dbReference type="CDD" id="cd20070">
    <property type="entry name" value="5TM_YidC_Alb3"/>
    <property type="match status" value="1"/>
</dbReference>